<dbReference type="EMBL" id="VUNG01000013">
    <property type="protein sequence ID" value="MST84341.1"/>
    <property type="molecule type" value="Genomic_DNA"/>
</dbReference>
<dbReference type="AlphaFoldDB" id="A0A7K0KEI2"/>
<dbReference type="Proteomes" id="UP000438914">
    <property type="component" value="Unassembled WGS sequence"/>
</dbReference>
<dbReference type="SUPFAM" id="SSF48452">
    <property type="entry name" value="TPR-like"/>
    <property type="match status" value="1"/>
</dbReference>
<dbReference type="RefSeq" id="WP_154533929.1">
    <property type="nucleotide sequence ID" value="NZ_VUNG01000013.1"/>
</dbReference>
<evidence type="ECO:0000313" key="2">
    <source>
        <dbReference type="Proteomes" id="UP000438914"/>
    </source>
</evidence>
<proteinExistence type="predicted"/>
<evidence type="ECO:0000313" key="1">
    <source>
        <dbReference type="EMBL" id="MST84341.1"/>
    </source>
</evidence>
<gene>
    <name evidence="1" type="ORF">FYJ73_06615</name>
</gene>
<organism evidence="1 2">
    <name type="scientific">Hallella mizrahii</name>
    <dbReference type="NCBI Taxonomy" id="2606637"/>
    <lineage>
        <taxon>Bacteria</taxon>
        <taxon>Pseudomonadati</taxon>
        <taxon>Bacteroidota</taxon>
        <taxon>Bacteroidia</taxon>
        <taxon>Bacteroidales</taxon>
        <taxon>Prevotellaceae</taxon>
        <taxon>Hallella</taxon>
    </lineage>
</organism>
<evidence type="ECO:0008006" key="3">
    <source>
        <dbReference type="Google" id="ProtNLM"/>
    </source>
</evidence>
<keyword evidence="2" id="KW-1185">Reference proteome</keyword>
<sequence length="166" mass="18810">MTSQISKVLASTVSRRMTILVLLVVSLLSLHAQQSQPTMEQQLASLQRLEAMQPDSILPKYQQAMLLLGTVCEQPQNSKAQQYIDEAQRMIQRIETLQPTKAADRSDLATLHGFYYTAIIVTNPQQNGPRYYRQALDSFDEALKLNPKNALAQMLLERFKEGMGRN</sequence>
<accession>A0A7K0KEI2</accession>
<reference evidence="1 2" key="1">
    <citation type="submission" date="2019-08" db="EMBL/GenBank/DDBJ databases">
        <title>In-depth cultivation of the pig gut microbiome towards novel bacterial diversity and tailored functional studies.</title>
        <authorList>
            <person name="Wylensek D."/>
            <person name="Hitch T.C.A."/>
            <person name="Clavel T."/>
        </authorList>
    </citation>
    <scope>NUCLEOTIDE SEQUENCE [LARGE SCALE GENOMIC DNA]</scope>
    <source>
        <strain evidence="1 2">LKV-178-WT-2A</strain>
    </source>
</reference>
<dbReference type="InterPro" id="IPR011990">
    <property type="entry name" value="TPR-like_helical_dom_sf"/>
</dbReference>
<name>A0A7K0KEI2_9BACT</name>
<comment type="caution">
    <text evidence="1">The sequence shown here is derived from an EMBL/GenBank/DDBJ whole genome shotgun (WGS) entry which is preliminary data.</text>
</comment>
<dbReference type="Gene3D" id="1.25.40.10">
    <property type="entry name" value="Tetratricopeptide repeat domain"/>
    <property type="match status" value="1"/>
</dbReference>
<protein>
    <recommendedName>
        <fullName evidence="3">Tetratricopeptide repeat protein</fullName>
    </recommendedName>
</protein>